<dbReference type="Gene3D" id="3.40.50.1980">
    <property type="entry name" value="Nitrogenase molybdenum iron protein domain"/>
    <property type="match status" value="2"/>
</dbReference>
<keyword evidence="3" id="KW-1185">Reference proteome</keyword>
<dbReference type="SUPFAM" id="SSF53807">
    <property type="entry name" value="Helical backbone' metal receptor"/>
    <property type="match status" value="1"/>
</dbReference>
<comment type="caution">
    <text evidence="2">The sequence shown here is derived from an EMBL/GenBank/DDBJ whole genome shotgun (WGS) entry which is preliminary data.</text>
</comment>
<dbReference type="RefSeq" id="WP_209456566.1">
    <property type="nucleotide sequence ID" value="NZ_BAAACS010000002.1"/>
</dbReference>
<dbReference type="PANTHER" id="PTHR42846:SF1">
    <property type="entry name" value="NI-SIROHYDROCHLORIN A,C-DIAMIDE REDUCTIVE CYCLASE COMPLEX, COMPONENT CFBD"/>
    <property type="match status" value="1"/>
</dbReference>
<gene>
    <name evidence="2" type="ORF">J2Z43_001492</name>
</gene>
<dbReference type="EMBL" id="JAGGJX010000002">
    <property type="protein sequence ID" value="MBP1855099.1"/>
    <property type="molecule type" value="Genomic_DNA"/>
</dbReference>
<evidence type="ECO:0000313" key="2">
    <source>
        <dbReference type="EMBL" id="MBP1855099.1"/>
    </source>
</evidence>
<dbReference type="CDD" id="cd00316">
    <property type="entry name" value="Oxidoreductase_nitrogenase"/>
    <property type="match status" value="1"/>
</dbReference>
<accession>A0ABS4EAZ1</accession>
<proteinExistence type="predicted"/>
<organism evidence="2 3">
    <name type="scientific">Metaclostridioides mangenotii</name>
    <dbReference type="NCBI Taxonomy" id="1540"/>
    <lineage>
        <taxon>Bacteria</taxon>
        <taxon>Bacillati</taxon>
        <taxon>Bacillota</taxon>
        <taxon>Clostridia</taxon>
        <taxon>Peptostreptococcales</taxon>
        <taxon>Peptostreptococcaceae</taxon>
        <taxon>Metaclostridioides</taxon>
    </lineage>
</organism>
<name>A0ABS4EAZ1_9FIRM</name>
<evidence type="ECO:0000313" key="3">
    <source>
        <dbReference type="Proteomes" id="UP000767291"/>
    </source>
</evidence>
<dbReference type="Pfam" id="PF00148">
    <property type="entry name" value="Oxidored_nitro"/>
    <property type="match status" value="1"/>
</dbReference>
<evidence type="ECO:0000259" key="1">
    <source>
        <dbReference type="Pfam" id="PF00148"/>
    </source>
</evidence>
<dbReference type="InterPro" id="IPR000510">
    <property type="entry name" value="Nase/OxRdtase_comp1"/>
</dbReference>
<protein>
    <submittedName>
        <fullName evidence="2">Nitrogenase molybdenum-iron protein alpha/beta subunit</fullName>
    </submittedName>
</protein>
<dbReference type="Proteomes" id="UP000767291">
    <property type="component" value="Unassembled WGS sequence"/>
</dbReference>
<sequence length="407" mass="45317">MGLHRFKPIPSGRMGTLWTIASIRDAALIEFGCMGHMLYSSVTLERSGVYDGCKLYSTHIEETDIAFGDTSRLDKTIENIIEKDSPKVIFLLPSSIPEVIGIDLKAVCESLQLKYPEVKLIPFGCGGLDVKQHQGVQEALLLLVKELPVDIKKTDQPTFNIIGSCADIFRFQSDANEIVRIMDGTFGIKPVCVLSSDTSIEDIENMGSAHLNIVLRREGIPAAKYLEKRFGIPYIVGRPYGIDGTLSWIDKIADIFNLNLNTEFLKKERKNARKQLKPVIPLFLHIAKSHPDETVLSLGGHADVVSGILSFGCSELFLSKGTCWCDSPDMGSEEIPFFSEDEWIRVIKSHKKGFLMASGEALDWSGRSTDMQISNPDTKYRLHPYDSPFVGFRGAVNLANLWINETN</sequence>
<dbReference type="PANTHER" id="PTHR42846">
    <property type="entry name" value="NI-SIROHYDROCHLORIN A,C-DIAMIDE REDUCTIVE CYCLASE COMPLEX, COMPONENT CFBD"/>
    <property type="match status" value="1"/>
</dbReference>
<dbReference type="InterPro" id="IPR052673">
    <property type="entry name" value="Ni-siroh_cyclase_CfbD"/>
</dbReference>
<feature type="domain" description="Nitrogenase/oxidoreductase component 1" evidence="1">
    <location>
        <begin position="13"/>
        <end position="276"/>
    </location>
</feature>
<reference evidence="2 3" key="1">
    <citation type="submission" date="2021-03" db="EMBL/GenBank/DDBJ databases">
        <title>Genomic Encyclopedia of Type Strains, Phase IV (KMG-IV): sequencing the most valuable type-strain genomes for metagenomic binning, comparative biology and taxonomic classification.</title>
        <authorList>
            <person name="Goeker M."/>
        </authorList>
    </citation>
    <scope>NUCLEOTIDE SEQUENCE [LARGE SCALE GENOMIC DNA]</scope>
    <source>
        <strain evidence="2 3">DSM 1289</strain>
    </source>
</reference>